<dbReference type="InterPro" id="IPR046960">
    <property type="entry name" value="PPR_At4g14850-like_plant"/>
</dbReference>
<gene>
    <name evidence="4" type="ORF">Taro_041452</name>
</gene>
<dbReference type="Proteomes" id="UP000652761">
    <property type="component" value="Unassembled WGS sequence"/>
</dbReference>
<sequence>MKSSVGDLVARELYREALALYAQRNASSLRPTAFTFPFLLKACARLQWAPQARQIHAHVVKTGYLSDVYTATALTDLYMKLGHIGDALAVFEGIPSRNVPAFNALISGFCQNGCFGESLGVFGRLRSEGFLPSSVTIASVLPACASVDQGSQFHGLAVKLGYELDEFVGTSLLTMYSNCGELSLARRLFESFLAKKVVTYNAMISGLSKNGLPSEAFELFREMISCPGEKPNSSTLVSLLSLCADLSVLPFSKQIHCYHLKTKVGTDTMVDTALVDVYSKCGTWECAYRVFTSMGQRDLITWNSMISGLLLHDHFDNALELFQQLQFEGLKPDSTTWNLMISGFSRKGNADEAFRFFNKMLSSREVTNPSFKSITSLLQACSLVSDLQHGKEIHGHAIRTGMLYQDDFFLTALVDMYMKCGFSLHARIIFNQTDRGSIDVALWNAMISGYGRNGESEAALEIFRLMQHANMKPNSASFLSIISACSHAGKIQKGYELLKMMTKVYGLSPKAEHFSCMVDLLGRSGKLNEAWDLLKETPSPTTSVYYSLLGAAMCYADPELGELMAERLLELDPRNPGPLVMLSNIYADKGRWSDVESLRGMFVQKQMKKYPGFSKIQTSKEANVA</sequence>
<evidence type="ECO:0000313" key="4">
    <source>
        <dbReference type="EMBL" id="MQM08597.1"/>
    </source>
</evidence>
<dbReference type="NCBIfam" id="TIGR00756">
    <property type="entry name" value="PPR"/>
    <property type="match status" value="5"/>
</dbReference>
<keyword evidence="5" id="KW-1185">Reference proteome</keyword>
<evidence type="ECO:0000256" key="2">
    <source>
        <dbReference type="ARBA" id="ARBA00061659"/>
    </source>
</evidence>
<dbReference type="GO" id="GO:0009451">
    <property type="term" value="P:RNA modification"/>
    <property type="evidence" value="ECO:0007669"/>
    <property type="project" value="InterPro"/>
</dbReference>
<organism evidence="4 5">
    <name type="scientific">Colocasia esculenta</name>
    <name type="common">Wild taro</name>
    <name type="synonym">Arum esculentum</name>
    <dbReference type="NCBI Taxonomy" id="4460"/>
    <lineage>
        <taxon>Eukaryota</taxon>
        <taxon>Viridiplantae</taxon>
        <taxon>Streptophyta</taxon>
        <taxon>Embryophyta</taxon>
        <taxon>Tracheophyta</taxon>
        <taxon>Spermatophyta</taxon>
        <taxon>Magnoliopsida</taxon>
        <taxon>Liliopsida</taxon>
        <taxon>Araceae</taxon>
        <taxon>Aroideae</taxon>
        <taxon>Colocasieae</taxon>
        <taxon>Colocasia</taxon>
    </lineage>
</organism>
<dbReference type="Pfam" id="PF20431">
    <property type="entry name" value="E_motif"/>
    <property type="match status" value="1"/>
</dbReference>
<reference evidence="4" key="1">
    <citation type="submission" date="2017-07" db="EMBL/GenBank/DDBJ databases">
        <title>Taro Niue Genome Assembly and Annotation.</title>
        <authorList>
            <person name="Atibalentja N."/>
            <person name="Keating K."/>
            <person name="Fields C.J."/>
        </authorList>
    </citation>
    <scope>NUCLEOTIDE SEQUENCE</scope>
    <source>
        <strain evidence="4">Niue_2</strain>
        <tissue evidence="4">Leaf</tissue>
    </source>
</reference>
<dbReference type="FunFam" id="1.25.40.10:FF:000090">
    <property type="entry name" value="Pentatricopeptide repeat-containing protein, chloroplastic"/>
    <property type="match status" value="1"/>
</dbReference>
<evidence type="ECO:0008006" key="6">
    <source>
        <dbReference type="Google" id="ProtNLM"/>
    </source>
</evidence>
<dbReference type="AlphaFoldDB" id="A0A843WLJ0"/>
<dbReference type="PANTHER" id="PTHR47926">
    <property type="entry name" value="PENTATRICOPEPTIDE REPEAT-CONTAINING PROTEIN"/>
    <property type="match status" value="1"/>
</dbReference>
<dbReference type="GO" id="GO:0003723">
    <property type="term" value="F:RNA binding"/>
    <property type="evidence" value="ECO:0007669"/>
    <property type="project" value="InterPro"/>
</dbReference>
<dbReference type="Gene3D" id="1.25.40.10">
    <property type="entry name" value="Tetratricopeptide repeat domain"/>
    <property type="match status" value="4"/>
</dbReference>
<proteinExistence type="inferred from homology"/>
<evidence type="ECO:0000313" key="5">
    <source>
        <dbReference type="Proteomes" id="UP000652761"/>
    </source>
</evidence>
<dbReference type="InterPro" id="IPR046848">
    <property type="entry name" value="E_motif"/>
</dbReference>
<dbReference type="OrthoDB" id="185373at2759"/>
<comment type="similarity">
    <text evidence="2">Belongs to the PPR family. PCMP-E subfamily.</text>
</comment>
<dbReference type="FunFam" id="1.25.40.10:FF:000196">
    <property type="entry name" value="Pentatricopeptide repeat-containing protein At4g14850"/>
    <property type="match status" value="1"/>
</dbReference>
<dbReference type="InterPro" id="IPR002885">
    <property type="entry name" value="PPR_rpt"/>
</dbReference>
<feature type="repeat" description="PPR" evidence="3">
    <location>
        <begin position="98"/>
        <end position="132"/>
    </location>
</feature>
<feature type="repeat" description="PPR" evidence="3">
    <location>
        <begin position="196"/>
        <end position="226"/>
    </location>
</feature>
<dbReference type="PANTHER" id="PTHR47926:SF424">
    <property type="entry name" value="PENTACOTRIPEPTIDE-REPEAT REGION OF PRORP DOMAIN-CONTAINING PROTEIN"/>
    <property type="match status" value="1"/>
</dbReference>
<keyword evidence="1" id="KW-0677">Repeat</keyword>
<dbReference type="FunFam" id="1.25.40.10:FF:000344">
    <property type="entry name" value="Pentatricopeptide repeat-containing protein"/>
    <property type="match status" value="1"/>
</dbReference>
<feature type="repeat" description="PPR" evidence="3">
    <location>
        <begin position="439"/>
        <end position="473"/>
    </location>
</feature>
<name>A0A843WLJ0_COLES</name>
<feature type="repeat" description="PPR" evidence="3">
    <location>
        <begin position="333"/>
        <end position="367"/>
    </location>
</feature>
<feature type="repeat" description="PPR" evidence="3">
    <location>
        <begin position="298"/>
        <end position="332"/>
    </location>
</feature>
<evidence type="ECO:0000256" key="1">
    <source>
        <dbReference type="ARBA" id="ARBA00022737"/>
    </source>
</evidence>
<evidence type="ECO:0000256" key="3">
    <source>
        <dbReference type="PROSITE-ProRule" id="PRU00708"/>
    </source>
</evidence>
<dbReference type="Pfam" id="PF13041">
    <property type="entry name" value="PPR_2"/>
    <property type="match status" value="3"/>
</dbReference>
<dbReference type="FunFam" id="1.25.40.10:FF:001175">
    <property type="entry name" value="Pentatricopeptide repeat-containing protein At1g19720"/>
    <property type="match status" value="1"/>
</dbReference>
<dbReference type="PROSITE" id="PS51375">
    <property type="entry name" value="PPR"/>
    <property type="match status" value="5"/>
</dbReference>
<protein>
    <recommendedName>
        <fullName evidence="6">Pentatricopeptide repeat-containing protein</fullName>
    </recommendedName>
</protein>
<accession>A0A843WLJ0</accession>
<comment type="caution">
    <text evidence="4">The sequence shown here is derived from an EMBL/GenBank/DDBJ whole genome shotgun (WGS) entry which is preliminary data.</text>
</comment>
<dbReference type="Pfam" id="PF01535">
    <property type="entry name" value="PPR"/>
    <property type="match status" value="3"/>
</dbReference>
<dbReference type="InterPro" id="IPR011990">
    <property type="entry name" value="TPR-like_helical_dom_sf"/>
</dbReference>
<dbReference type="EMBL" id="NMUH01004158">
    <property type="protein sequence ID" value="MQM08597.1"/>
    <property type="molecule type" value="Genomic_DNA"/>
</dbReference>